<reference evidence="3" key="1">
    <citation type="submission" date="2019-08" db="EMBL/GenBank/DDBJ databases">
        <title>Limnoglobus roseus gen. nov., sp. nov., a novel freshwater planctomycete with a giant genome from the family Gemmataceae.</title>
        <authorList>
            <person name="Kulichevskaya I.S."/>
            <person name="Naumoff D.G."/>
            <person name="Miroshnikov K."/>
            <person name="Ivanova A."/>
            <person name="Philippov D.A."/>
            <person name="Hakobyan A."/>
            <person name="Rijpstra I.C."/>
            <person name="Sinninghe Damste J.S."/>
            <person name="Liesack W."/>
            <person name="Dedysh S.N."/>
        </authorList>
    </citation>
    <scope>NUCLEOTIDE SEQUENCE [LARGE SCALE GENOMIC DNA]</scope>
    <source>
        <strain evidence="3">PX52</strain>
    </source>
</reference>
<evidence type="ECO:0000313" key="2">
    <source>
        <dbReference type="EMBL" id="QEL15438.1"/>
    </source>
</evidence>
<dbReference type="AlphaFoldDB" id="A0A5C1AEI2"/>
<evidence type="ECO:0000256" key="1">
    <source>
        <dbReference type="SAM" id="Phobius"/>
    </source>
</evidence>
<keyword evidence="1" id="KW-1133">Transmembrane helix</keyword>
<feature type="transmembrane region" description="Helical" evidence="1">
    <location>
        <begin position="12"/>
        <end position="34"/>
    </location>
</feature>
<keyword evidence="3" id="KW-1185">Reference proteome</keyword>
<dbReference type="Pfam" id="PF07963">
    <property type="entry name" value="N_methyl"/>
    <property type="match status" value="1"/>
</dbReference>
<keyword evidence="1" id="KW-0812">Transmembrane</keyword>
<dbReference type="Proteomes" id="UP000324974">
    <property type="component" value="Chromosome"/>
</dbReference>
<organism evidence="2 3">
    <name type="scientific">Limnoglobus roseus</name>
    <dbReference type="NCBI Taxonomy" id="2598579"/>
    <lineage>
        <taxon>Bacteria</taxon>
        <taxon>Pseudomonadati</taxon>
        <taxon>Planctomycetota</taxon>
        <taxon>Planctomycetia</taxon>
        <taxon>Gemmatales</taxon>
        <taxon>Gemmataceae</taxon>
        <taxon>Limnoglobus</taxon>
    </lineage>
</organism>
<accession>A0A5C1AEI2</accession>
<dbReference type="KEGG" id="lrs:PX52LOC_02357"/>
<sequence length="427" mass="46130">MRLHPTAPFRRPGFTLIEVLVAAGLCMLIMAVLAEAFGAGVSTFSLLKSTGELDGRLKTAQTVLRNDLQLPHLEAETGEPVKVSQLRLDMIGAPDRFARPQPRGFFRIAQEGASTAEGNDPDGIPSTRAVNHILQMAVRLPATRQDRVAIAKMPQNNAGGLSMGEQTRISSVNQFSLTNLDSAATRFASQWYEVSYFLSQQSTGNTVPGAGTGTAQQLFSLHRRVRCLLPKEATPPTVPPIFWRDPVGTMPRIDFTVKNTDPTLGTTGANGMSTRIDATTQSATLNSCVDITNPFNRLGGLTSTRGPTGAVDQVAPLGNGEDIVLSNVLSFEVKASWDDRSGGTTVTNEFPFADLVPVANNTTLAGQRIYDTWSTALAGWDSTTAPAMGQPDNRVPMLIRLKAVQIKIRLYDPKNKLTRQLTLVQDL</sequence>
<evidence type="ECO:0000313" key="3">
    <source>
        <dbReference type="Proteomes" id="UP000324974"/>
    </source>
</evidence>
<dbReference type="InterPro" id="IPR012902">
    <property type="entry name" value="N_methyl_site"/>
</dbReference>
<protein>
    <submittedName>
        <fullName evidence="2">Prepilin-type cleavage/methylation domain-containing protein</fullName>
    </submittedName>
</protein>
<dbReference type="OrthoDB" id="231157at2"/>
<dbReference type="RefSeq" id="WP_149110256.1">
    <property type="nucleotide sequence ID" value="NZ_CP042425.1"/>
</dbReference>
<proteinExistence type="predicted"/>
<gene>
    <name evidence="2" type="ORF">PX52LOC_02357</name>
</gene>
<keyword evidence="1" id="KW-0472">Membrane</keyword>
<name>A0A5C1AEI2_9BACT</name>
<dbReference type="EMBL" id="CP042425">
    <property type="protein sequence ID" value="QEL15438.1"/>
    <property type="molecule type" value="Genomic_DNA"/>
</dbReference>